<protein>
    <submittedName>
        <fullName evidence="1">Uncharacterized protein</fullName>
    </submittedName>
</protein>
<reference evidence="1" key="1">
    <citation type="submission" date="2018-05" db="EMBL/GenBank/DDBJ databases">
        <authorList>
            <person name="Lanie J.A."/>
            <person name="Ng W.-L."/>
            <person name="Kazmierczak K.M."/>
            <person name="Andrzejewski T.M."/>
            <person name="Davidsen T.M."/>
            <person name="Wayne K.J."/>
            <person name="Tettelin H."/>
            <person name="Glass J.I."/>
            <person name="Rusch D."/>
            <person name="Podicherti R."/>
            <person name="Tsui H.-C.T."/>
            <person name="Winkler M.E."/>
        </authorList>
    </citation>
    <scope>NUCLEOTIDE SEQUENCE</scope>
</reference>
<evidence type="ECO:0000313" key="1">
    <source>
        <dbReference type="EMBL" id="SVA34470.1"/>
    </source>
</evidence>
<name>A0A381V287_9ZZZZ</name>
<organism evidence="1">
    <name type="scientific">marine metagenome</name>
    <dbReference type="NCBI Taxonomy" id="408172"/>
    <lineage>
        <taxon>unclassified sequences</taxon>
        <taxon>metagenomes</taxon>
        <taxon>ecological metagenomes</taxon>
    </lineage>
</organism>
<dbReference type="AlphaFoldDB" id="A0A381V287"/>
<dbReference type="EMBL" id="UINC01007657">
    <property type="protein sequence ID" value="SVA34470.1"/>
    <property type="molecule type" value="Genomic_DNA"/>
</dbReference>
<gene>
    <name evidence="1" type="ORF">METZ01_LOCUS87324</name>
</gene>
<accession>A0A381V287</accession>
<proteinExistence type="predicted"/>
<sequence>MKSTKYIWAPTEKEIQLIKLWAIKIERFIFTNSI</sequence>